<gene>
    <name evidence="6" type="ORF">GCM10010371_67530</name>
</gene>
<dbReference type="Gene3D" id="1.10.357.10">
    <property type="entry name" value="Tetracycline Repressor, domain 2"/>
    <property type="match status" value="1"/>
</dbReference>
<dbReference type="Pfam" id="PF00440">
    <property type="entry name" value="TetR_N"/>
    <property type="match status" value="1"/>
</dbReference>
<dbReference type="PANTHER" id="PTHR30055">
    <property type="entry name" value="HTH-TYPE TRANSCRIPTIONAL REGULATOR RUTR"/>
    <property type="match status" value="1"/>
</dbReference>
<evidence type="ECO:0000256" key="1">
    <source>
        <dbReference type="ARBA" id="ARBA00023015"/>
    </source>
</evidence>
<reference evidence="6" key="2">
    <citation type="submission" date="2020-09" db="EMBL/GenBank/DDBJ databases">
        <authorList>
            <person name="Sun Q."/>
            <person name="Ohkuma M."/>
        </authorList>
    </citation>
    <scope>NUCLEOTIDE SEQUENCE</scope>
    <source>
        <strain evidence="6">JCM 4834</strain>
    </source>
</reference>
<comment type="caution">
    <text evidence="6">The sequence shown here is derived from an EMBL/GenBank/DDBJ whole genome shotgun (WGS) entry which is preliminary data.</text>
</comment>
<reference evidence="6" key="1">
    <citation type="journal article" date="2014" name="Int. J. Syst. Evol. Microbiol.">
        <title>Complete genome sequence of Corynebacterium casei LMG S-19264T (=DSM 44701T), isolated from a smear-ripened cheese.</title>
        <authorList>
            <consortium name="US DOE Joint Genome Institute (JGI-PGF)"/>
            <person name="Walter F."/>
            <person name="Albersmeier A."/>
            <person name="Kalinowski J."/>
            <person name="Ruckert C."/>
        </authorList>
    </citation>
    <scope>NUCLEOTIDE SEQUENCE</scope>
    <source>
        <strain evidence="6">JCM 4834</strain>
    </source>
</reference>
<keyword evidence="2 4" id="KW-0238">DNA-binding</keyword>
<dbReference type="GO" id="GO:0000976">
    <property type="term" value="F:transcription cis-regulatory region binding"/>
    <property type="evidence" value="ECO:0007669"/>
    <property type="project" value="TreeGrafter"/>
</dbReference>
<dbReference type="InterPro" id="IPR050109">
    <property type="entry name" value="HTH-type_TetR-like_transc_reg"/>
</dbReference>
<evidence type="ECO:0000259" key="5">
    <source>
        <dbReference type="PROSITE" id="PS50977"/>
    </source>
</evidence>
<dbReference type="InterPro" id="IPR009057">
    <property type="entry name" value="Homeodomain-like_sf"/>
</dbReference>
<evidence type="ECO:0000256" key="3">
    <source>
        <dbReference type="ARBA" id="ARBA00023163"/>
    </source>
</evidence>
<evidence type="ECO:0000256" key="2">
    <source>
        <dbReference type="ARBA" id="ARBA00023125"/>
    </source>
</evidence>
<feature type="DNA-binding region" description="H-T-H motif" evidence="4">
    <location>
        <begin position="82"/>
        <end position="101"/>
    </location>
</feature>
<sequence>MAAIRAAQMRGVPVADVPLVAVAAEAGISRSTLLRRIGGSRTALDDAVRAAGVDPGGQASVRERAIEATARLLGSDGLRAVTLERVADGAQCSVHSLYAAFGGRDALLYAVYEQYSPDVDVDTVLEAPQQGLEETVRSVFRIVADAFQREPRVLPAVIADALARPGDPAAQAVYQKALSTMVENVGRWITAEIAAGRLRDLPLLPLVQQMIGPVFSYFLLSPIYERFNQVSLPNPEDAIETFTEAFLRAAAIPAPEA</sequence>
<keyword evidence="3" id="KW-0804">Transcription</keyword>
<dbReference type="InterPro" id="IPR001647">
    <property type="entry name" value="HTH_TetR"/>
</dbReference>
<keyword evidence="1" id="KW-0805">Transcription regulation</keyword>
<dbReference type="PROSITE" id="PS50977">
    <property type="entry name" value="HTH_TETR_2"/>
    <property type="match status" value="1"/>
</dbReference>
<organism evidence="6 7">
    <name type="scientific">Streptomyces subrutilus</name>
    <dbReference type="NCBI Taxonomy" id="36818"/>
    <lineage>
        <taxon>Bacteria</taxon>
        <taxon>Bacillati</taxon>
        <taxon>Actinomycetota</taxon>
        <taxon>Actinomycetes</taxon>
        <taxon>Kitasatosporales</taxon>
        <taxon>Streptomycetaceae</taxon>
        <taxon>Streptomyces</taxon>
    </lineage>
</organism>
<dbReference type="EMBL" id="BMVX01000047">
    <property type="protein sequence ID" value="GGZ98267.1"/>
    <property type="molecule type" value="Genomic_DNA"/>
</dbReference>
<evidence type="ECO:0000313" key="7">
    <source>
        <dbReference type="Proteomes" id="UP000634660"/>
    </source>
</evidence>
<dbReference type="InterPro" id="IPR036271">
    <property type="entry name" value="Tet_transcr_reg_TetR-rel_C_sf"/>
</dbReference>
<dbReference type="Proteomes" id="UP000634660">
    <property type="component" value="Unassembled WGS sequence"/>
</dbReference>
<dbReference type="GO" id="GO:0003700">
    <property type="term" value="F:DNA-binding transcription factor activity"/>
    <property type="evidence" value="ECO:0007669"/>
    <property type="project" value="TreeGrafter"/>
</dbReference>
<name>A0A918RFP2_9ACTN</name>
<dbReference type="SUPFAM" id="SSF46689">
    <property type="entry name" value="Homeodomain-like"/>
    <property type="match status" value="1"/>
</dbReference>
<evidence type="ECO:0000256" key="4">
    <source>
        <dbReference type="PROSITE-ProRule" id="PRU00335"/>
    </source>
</evidence>
<dbReference type="SUPFAM" id="SSF48498">
    <property type="entry name" value="Tetracyclin repressor-like, C-terminal domain"/>
    <property type="match status" value="1"/>
</dbReference>
<proteinExistence type="predicted"/>
<accession>A0A918RFP2</accession>
<dbReference type="RefSeq" id="WP_229886955.1">
    <property type="nucleotide sequence ID" value="NZ_BMVX01000047.1"/>
</dbReference>
<dbReference type="AlphaFoldDB" id="A0A918RFP2"/>
<evidence type="ECO:0000313" key="6">
    <source>
        <dbReference type="EMBL" id="GGZ98267.1"/>
    </source>
</evidence>
<feature type="domain" description="HTH tetR-type" evidence="5">
    <location>
        <begin position="59"/>
        <end position="119"/>
    </location>
</feature>
<dbReference type="PANTHER" id="PTHR30055:SF234">
    <property type="entry name" value="HTH-TYPE TRANSCRIPTIONAL REGULATOR BETI"/>
    <property type="match status" value="1"/>
</dbReference>
<protein>
    <submittedName>
        <fullName evidence="6">Transcriptional regulator, TetR family protein</fullName>
    </submittedName>
</protein>